<name>A0A9D1I9A9_9CLOT</name>
<dbReference type="PANTHER" id="PTHR33747">
    <property type="entry name" value="UPF0225 PROTEIN SCO1677"/>
    <property type="match status" value="1"/>
</dbReference>
<dbReference type="EMBL" id="DVMM01000062">
    <property type="protein sequence ID" value="HIU29260.1"/>
    <property type="molecule type" value="Genomic_DNA"/>
</dbReference>
<comment type="caution">
    <text evidence="1">The sequence shown here is derived from an EMBL/GenBank/DDBJ whole genome shotgun (WGS) entry which is preliminary data.</text>
</comment>
<protein>
    <submittedName>
        <fullName evidence="1">SEC-C domain-containing protein</fullName>
    </submittedName>
</protein>
<evidence type="ECO:0000313" key="1">
    <source>
        <dbReference type="EMBL" id="HIU29260.1"/>
    </source>
</evidence>
<dbReference type="Pfam" id="PF02810">
    <property type="entry name" value="SEC-C"/>
    <property type="match status" value="1"/>
</dbReference>
<reference evidence="1" key="2">
    <citation type="journal article" date="2021" name="PeerJ">
        <title>Extensive microbial diversity within the chicken gut microbiome revealed by metagenomics and culture.</title>
        <authorList>
            <person name="Gilroy R."/>
            <person name="Ravi A."/>
            <person name="Getino M."/>
            <person name="Pursley I."/>
            <person name="Horton D.L."/>
            <person name="Alikhan N.F."/>
            <person name="Baker D."/>
            <person name="Gharbi K."/>
            <person name="Hall N."/>
            <person name="Watson M."/>
            <person name="Adriaenssens E.M."/>
            <person name="Foster-Nyarko E."/>
            <person name="Jarju S."/>
            <person name="Secka A."/>
            <person name="Antonio M."/>
            <person name="Oren A."/>
            <person name="Chaudhuri R.R."/>
            <person name="La Ragione R."/>
            <person name="Hildebrand F."/>
            <person name="Pallen M.J."/>
        </authorList>
    </citation>
    <scope>NUCLEOTIDE SEQUENCE</scope>
    <source>
        <strain evidence="1">CHK195-4489</strain>
    </source>
</reference>
<dbReference type="PANTHER" id="PTHR33747:SF1">
    <property type="entry name" value="ADENYLATE CYCLASE-ASSOCIATED CAP C-TERMINAL DOMAIN-CONTAINING PROTEIN"/>
    <property type="match status" value="1"/>
</dbReference>
<organism evidence="1 2">
    <name type="scientific">Candidatus Egerieisoma faecipullorum</name>
    <dbReference type="NCBI Taxonomy" id="2840963"/>
    <lineage>
        <taxon>Bacteria</taxon>
        <taxon>Bacillati</taxon>
        <taxon>Bacillota</taxon>
        <taxon>Clostridia</taxon>
        <taxon>Eubacteriales</taxon>
        <taxon>Clostridiaceae</taxon>
        <taxon>Clostridiaceae incertae sedis</taxon>
        <taxon>Candidatus Egerieisoma</taxon>
    </lineage>
</organism>
<sequence>MGLYQRWQESIEKANPANAKKILEAYYEKEKNAYAKILREQKQELSGKASDLAAELGLSEDEFGGFVDGINTSLEAPVNVDELEADSDVTLRIVWNELYKNMHKAKADWLYNLPEWDGILTQEERNTLLKEYRQSCQAVSHKIGRNDPCPCGSGKKYKNCCME</sequence>
<proteinExistence type="predicted"/>
<dbReference type="AlphaFoldDB" id="A0A9D1I9A9"/>
<evidence type="ECO:0000313" key="2">
    <source>
        <dbReference type="Proteomes" id="UP000824089"/>
    </source>
</evidence>
<dbReference type="NCBIfam" id="NF004088">
    <property type="entry name" value="PRK05590.1"/>
    <property type="match status" value="1"/>
</dbReference>
<dbReference type="Proteomes" id="UP000824089">
    <property type="component" value="Unassembled WGS sequence"/>
</dbReference>
<accession>A0A9D1I9A9</accession>
<reference evidence="1" key="1">
    <citation type="submission" date="2020-10" db="EMBL/GenBank/DDBJ databases">
        <authorList>
            <person name="Gilroy R."/>
        </authorList>
    </citation>
    <scope>NUCLEOTIDE SEQUENCE</scope>
    <source>
        <strain evidence="1">CHK195-4489</strain>
    </source>
</reference>
<dbReference type="SUPFAM" id="SSF103642">
    <property type="entry name" value="Sec-C motif"/>
    <property type="match status" value="1"/>
</dbReference>
<dbReference type="InterPro" id="IPR004027">
    <property type="entry name" value="SEC_C_motif"/>
</dbReference>
<dbReference type="Gene3D" id="3.10.450.50">
    <property type="match status" value="1"/>
</dbReference>
<gene>
    <name evidence="1" type="ORF">IAD50_03065</name>
</gene>